<dbReference type="Proteomes" id="UP001303889">
    <property type="component" value="Unassembled WGS sequence"/>
</dbReference>
<evidence type="ECO:0000313" key="10">
    <source>
        <dbReference type="Proteomes" id="UP001303889"/>
    </source>
</evidence>
<feature type="transmembrane region" description="Helical" evidence="7">
    <location>
        <begin position="91"/>
        <end position="112"/>
    </location>
</feature>
<evidence type="ECO:0000256" key="4">
    <source>
        <dbReference type="ARBA" id="ARBA00023136"/>
    </source>
</evidence>
<feature type="region of interest" description="Disordered" evidence="6">
    <location>
        <begin position="311"/>
        <end position="340"/>
    </location>
</feature>
<comment type="caution">
    <text evidence="9">The sequence shown here is derived from an EMBL/GenBank/DDBJ whole genome shotgun (WGS) entry which is preliminary data.</text>
</comment>
<evidence type="ECO:0000259" key="8">
    <source>
        <dbReference type="Pfam" id="PF20684"/>
    </source>
</evidence>
<keyword evidence="2 7" id="KW-0812">Transmembrane</keyword>
<evidence type="ECO:0000256" key="1">
    <source>
        <dbReference type="ARBA" id="ARBA00004141"/>
    </source>
</evidence>
<dbReference type="Pfam" id="PF20684">
    <property type="entry name" value="Fung_rhodopsin"/>
    <property type="match status" value="1"/>
</dbReference>
<feature type="transmembrane region" description="Helical" evidence="7">
    <location>
        <begin position="205"/>
        <end position="229"/>
    </location>
</feature>
<sequence>MTVVFPIERQSQRAVISVAVVFTSLAIISCGLRALARRLAHRPLDSSDWFIFAACLVTTAYQSINVTSVFICDVGFHFTEIIQQHGMDPITIFLKASSFSLSLSKISILILYSKIFSIPAFIWTARITGVVIIMWALATILMGFLMCQPFEFNWDQTIPGGHCGNQVLSYKITGTLNLVTDFIVLLLPMPYLYGLNLALYKKLVLMVTFAVGLFTCVVSVLRLIALTSIDYTDITFNVPESLIFSGLEPCLAVTLACVPVLRPLLGKMKSTVSGSALSSGKFNSKNNNFEPLNDDSSQYQLRPVGPKHVAEARARQRSSWGDHSSDPEATAANGAPGNIVVQQEWKVAAERRK</sequence>
<comment type="similarity">
    <text evidence="5">Belongs to the SAT4 family.</text>
</comment>
<dbReference type="GO" id="GO:0016020">
    <property type="term" value="C:membrane"/>
    <property type="evidence" value="ECO:0007669"/>
    <property type="project" value="UniProtKB-SubCell"/>
</dbReference>
<feature type="transmembrane region" description="Helical" evidence="7">
    <location>
        <begin position="14"/>
        <end position="36"/>
    </location>
</feature>
<organism evidence="9 10">
    <name type="scientific">Staphylotrichum tortipilum</name>
    <dbReference type="NCBI Taxonomy" id="2831512"/>
    <lineage>
        <taxon>Eukaryota</taxon>
        <taxon>Fungi</taxon>
        <taxon>Dikarya</taxon>
        <taxon>Ascomycota</taxon>
        <taxon>Pezizomycotina</taxon>
        <taxon>Sordariomycetes</taxon>
        <taxon>Sordariomycetidae</taxon>
        <taxon>Sordariales</taxon>
        <taxon>Chaetomiaceae</taxon>
        <taxon>Staphylotrichum</taxon>
    </lineage>
</organism>
<evidence type="ECO:0000256" key="3">
    <source>
        <dbReference type="ARBA" id="ARBA00022989"/>
    </source>
</evidence>
<feature type="domain" description="Rhodopsin" evidence="8">
    <location>
        <begin position="32"/>
        <end position="266"/>
    </location>
</feature>
<keyword evidence="4 7" id="KW-0472">Membrane</keyword>
<accession>A0AAN6RX49</accession>
<reference evidence="9" key="1">
    <citation type="journal article" date="2023" name="Mol. Phylogenet. Evol.">
        <title>Genome-scale phylogeny and comparative genomics of the fungal order Sordariales.</title>
        <authorList>
            <person name="Hensen N."/>
            <person name="Bonometti L."/>
            <person name="Westerberg I."/>
            <person name="Brannstrom I.O."/>
            <person name="Guillou S."/>
            <person name="Cros-Aarteil S."/>
            <person name="Calhoun S."/>
            <person name="Haridas S."/>
            <person name="Kuo A."/>
            <person name="Mondo S."/>
            <person name="Pangilinan J."/>
            <person name="Riley R."/>
            <person name="LaButti K."/>
            <person name="Andreopoulos B."/>
            <person name="Lipzen A."/>
            <person name="Chen C."/>
            <person name="Yan M."/>
            <person name="Daum C."/>
            <person name="Ng V."/>
            <person name="Clum A."/>
            <person name="Steindorff A."/>
            <person name="Ohm R.A."/>
            <person name="Martin F."/>
            <person name="Silar P."/>
            <person name="Natvig D.O."/>
            <person name="Lalanne C."/>
            <person name="Gautier V."/>
            <person name="Ament-Velasquez S.L."/>
            <person name="Kruys A."/>
            <person name="Hutchinson M.I."/>
            <person name="Powell A.J."/>
            <person name="Barry K."/>
            <person name="Miller A.N."/>
            <person name="Grigoriev I.V."/>
            <person name="Debuchy R."/>
            <person name="Gladieux P."/>
            <person name="Hiltunen Thoren M."/>
            <person name="Johannesson H."/>
        </authorList>
    </citation>
    <scope>NUCLEOTIDE SEQUENCE</scope>
    <source>
        <strain evidence="9">CBS 103.79</strain>
    </source>
</reference>
<dbReference type="InterPro" id="IPR049326">
    <property type="entry name" value="Rhodopsin_dom_fungi"/>
</dbReference>
<evidence type="ECO:0000256" key="6">
    <source>
        <dbReference type="SAM" id="MobiDB-lite"/>
    </source>
</evidence>
<dbReference type="PANTHER" id="PTHR33048:SF57">
    <property type="entry name" value="INTEGRAL MEMBRANE PROTEIN-RELATED"/>
    <property type="match status" value="1"/>
</dbReference>
<evidence type="ECO:0000256" key="5">
    <source>
        <dbReference type="ARBA" id="ARBA00038359"/>
    </source>
</evidence>
<feature type="transmembrane region" description="Helical" evidence="7">
    <location>
        <begin position="48"/>
        <end position="71"/>
    </location>
</feature>
<feature type="transmembrane region" description="Helical" evidence="7">
    <location>
        <begin position="175"/>
        <end position="193"/>
    </location>
</feature>
<evidence type="ECO:0000256" key="2">
    <source>
        <dbReference type="ARBA" id="ARBA00022692"/>
    </source>
</evidence>
<reference evidence="9" key="2">
    <citation type="submission" date="2023-05" db="EMBL/GenBank/DDBJ databases">
        <authorList>
            <consortium name="Lawrence Berkeley National Laboratory"/>
            <person name="Steindorff A."/>
            <person name="Hensen N."/>
            <person name="Bonometti L."/>
            <person name="Westerberg I."/>
            <person name="Brannstrom I.O."/>
            <person name="Guillou S."/>
            <person name="Cros-Aarteil S."/>
            <person name="Calhoun S."/>
            <person name="Haridas S."/>
            <person name="Kuo A."/>
            <person name="Mondo S."/>
            <person name="Pangilinan J."/>
            <person name="Riley R."/>
            <person name="Labutti K."/>
            <person name="Andreopoulos B."/>
            <person name="Lipzen A."/>
            <person name="Chen C."/>
            <person name="Yanf M."/>
            <person name="Daum C."/>
            <person name="Ng V."/>
            <person name="Clum A."/>
            <person name="Ohm R."/>
            <person name="Martin F."/>
            <person name="Silar P."/>
            <person name="Natvig D."/>
            <person name="Lalanne C."/>
            <person name="Gautier V."/>
            <person name="Ament-Velasquez S.L."/>
            <person name="Kruys A."/>
            <person name="Hutchinson M.I."/>
            <person name="Powell A.J."/>
            <person name="Barry K."/>
            <person name="Miller A.N."/>
            <person name="Grigoriev I.V."/>
            <person name="Debuchy R."/>
            <person name="Gladieux P."/>
            <person name="Thoren M.H."/>
            <person name="Johannesson H."/>
        </authorList>
    </citation>
    <scope>NUCLEOTIDE SEQUENCE</scope>
    <source>
        <strain evidence="9">CBS 103.79</strain>
    </source>
</reference>
<evidence type="ECO:0000256" key="7">
    <source>
        <dbReference type="SAM" id="Phobius"/>
    </source>
</evidence>
<keyword evidence="3 7" id="KW-1133">Transmembrane helix</keyword>
<name>A0AAN6RX49_9PEZI</name>
<comment type="subcellular location">
    <subcellularLocation>
        <location evidence="1">Membrane</location>
        <topology evidence="1">Multi-pass membrane protein</topology>
    </subcellularLocation>
</comment>
<dbReference type="InterPro" id="IPR052337">
    <property type="entry name" value="SAT4-like"/>
</dbReference>
<gene>
    <name evidence="9" type="ORF">C8A05DRAFT_12205</name>
</gene>
<feature type="transmembrane region" description="Helical" evidence="7">
    <location>
        <begin position="124"/>
        <end position="146"/>
    </location>
</feature>
<protein>
    <recommendedName>
        <fullName evidence="8">Rhodopsin domain-containing protein</fullName>
    </recommendedName>
</protein>
<dbReference type="EMBL" id="MU855338">
    <property type="protein sequence ID" value="KAK3906034.1"/>
    <property type="molecule type" value="Genomic_DNA"/>
</dbReference>
<dbReference type="PANTHER" id="PTHR33048">
    <property type="entry name" value="PTH11-LIKE INTEGRAL MEMBRANE PROTEIN (AFU_ORTHOLOGUE AFUA_5G11245)"/>
    <property type="match status" value="1"/>
</dbReference>
<proteinExistence type="inferred from homology"/>
<evidence type="ECO:0000313" key="9">
    <source>
        <dbReference type="EMBL" id="KAK3906034.1"/>
    </source>
</evidence>
<keyword evidence="10" id="KW-1185">Reference proteome</keyword>
<dbReference type="AlphaFoldDB" id="A0AAN6RX49"/>